<feature type="transmembrane region" description="Helical" evidence="1">
    <location>
        <begin position="178"/>
        <end position="207"/>
    </location>
</feature>
<gene>
    <name evidence="2" type="ORF">SAMN05443432_101471</name>
</gene>
<accession>A0A1M7AJ75</accession>
<dbReference type="AlphaFoldDB" id="A0A1M7AJ75"/>
<sequence length="215" mass="23429">MFALCAANGRKEPKVHYAAFANNGCFFCSIRNLRWHVLAVYSGFRCHNFAVSVIYLRSLKRRKSNTMEQTIEERPAKFGLAGFMLGVVSLIVILIQLSAFFEPQEKSSGSVIGEIAADIKQSAARALSGEPAPERSPPPRDYGRIITIAALCVAGIAVVLGGIGLYRNEPHRLPYMAVGIGVSAFVMQYMFWLAILICGVALLISIIGNLDSIFG</sequence>
<name>A0A1M7AJ75_9RHOB</name>
<protein>
    <submittedName>
        <fullName evidence="2">Uncharacterized protein</fullName>
    </submittedName>
</protein>
<keyword evidence="1" id="KW-0472">Membrane</keyword>
<reference evidence="2 3" key="1">
    <citation type="submission" date="2016-11" db="EMBL/GenBank/DDBJ databases">
        <authorList>
            <person name="Varghese N."/>
            <person name="Submissions S."/>
        </authorList>
    </citation>
    <scope>NUCLEOTIDE SEQUENCE [LARGE SCALE GENOMIC DNA]</scope>
    <source>
        <strain evidence="2 3">DSM 28249</strain>
    </source>
</reference>
<keyword evidence="3" id="KW-1185">Reference proteome</keyword>
<evidence type="ECO:0000256" key="1">
    <source>
        <dbReference type="SAM" id="Phobius"/>
    </source>
</evidence>
<evidence type="ECO:0000313" key="2">
    <source>
        <dbReference type="EMBL" id="SHL42697.1"/>
    </source>
</evidence>
<feature type="transmembrane region" description="Helical" evidence="1">
    <location>
        <begin position="145"/>
        <end position="166"/>
    </location>
</feature>
<organism evidence="2 3">
    <name type="scientific">Roseovarius litoreus</name>
    <dbReference type="NCBI Taxonomy" id="1155722"/>
    <lineage>
        <taxon>Bacteria</taxon>
        <taxon>Pseudomonadati</taxon>
        <taxon>Pseudomonadota</taxon>
        <taxon>Alphaproteobacteria</taxon>
        <taxon>Rhodobacterales</taxon>
        <taxon>Roseobacteraceae</taxon>
        <taxon>Roseovarius</taxon>
    </lineage>
</organism>
<feature type="transmembrane region" description="Helical" evidence="1">
    <location>
        <begin position="78"/>
        <end position="101"/>
    </location>
</feature>
<evidence type="ECO:0000313" key="3">
    <source>
        <dbReference type="Proteomes" id="UP000322545"/>
    </source>
</evidence>
<proteinExistence type="predicted"/>
<dbReference type="Proteomes" id="UP000322545">
    <property type="component" value="Unassembled WGS sequence"/>
</dbReference>
<feature type="transmembrane region" description="Helical" evidence="1">
    <location>
        <begin position="38"/>
        <end position="57"/>
    </location>
</feature>
<keyword evidence="1" id="KW-1133">Transmembrane helix</keyword>
<dbReference type="EMBL" id="FRCB01000001">
    <property type="protein sequence ID" value="SHL42697.1"/>
    <property type="molecule type" value="Genomic_DNA"/>
</dbReference>
<keyword evidence="1" id="KW-0812">Transmembrane</keyword>